<organism evidence="2 3">
    <name type="scientific">Salinicola socius</name>
    <dbReference type="NCBI Taxonomy" id="404433"/>
    <lineage>
        <taxon>Bacteria</taxon>
        <taxon>Pseudomonadati</taxon>
        <taxon>Pseudomonadota</taxon>
        <taxon>Gammaproteobacteria</taxon>
        <taxon>Oceanospirillales</taxon>
        <taxon>Halomonadaceae</taxon>
        <taxon>Salinicola</taxon>
    </lineage>
</organism>
<evidence type="ECO:0000313" key="3">
    <source>
        <dbReference type="Proteomes" id="UP000186878"/>
    </source>
</evidence>
<protein>
    <recommendedName>
        <fullName evidence="4">DUF4235 domain-containing protein</fullName>
    </recommendedName>
</protein>
<keyword evidence="3" id="KW-1185">Reference proteome</keyword>
<evidence type="ECO:0008006" key="4">
    <source>
        <dbReference type="Google" id="ProtNLM"/>
    </source>
</evidence>
<dbReference type="EMBL" id="MSDO01000038">
    <property type="protein sequence ID" value="OLO02694.1"/>
    <property type="molecule type" value="Genomic_DNA"/>
</dbReference>
<feature type="transmembrane region" description="Helical" evidence="1">
    <location>
        <begin position="80"/>
        <end position="98"/>
    </location>
</feature>
<keyword evidence="1" id="KW-0472">Membrane</keyword>
<dbReference type="AlphaFoldDB" id="A0A1Q8SMQ5"/>
<accession>A0A1Q8SMQ5</accession>
<dbReference type="STRING" id="404433.BTW07_18400"/>
<keyword evidence="1" id="KW-0812">Transmembrane</keyword>
<evidence type="ECO:0000256" key="1">
    <source>
        <dbReference type="SAM" id="Phobius"/>
    </source>
</evidence>
<comment type="caution">
    <text evidence="2">The sequence shown here is derived from an EMBL/GenBank/DDBJ whole genome shotgun (WGS) entry which is preliminary data.</text>
</comment>
<dbReference type="Proteomes" id="UP000186878">
    <property type="component" value="Unassembled WGS sequence"/>
</dbReference>
<keyword evidence="1" id="KW-1133">Transmembrane helix</keyword>
<reference evidence="2 3" key="1">
    <citation type="submission" date="2016-12" db="EMBL/GenBank/DDBJ databases">
        <title>Draft genome sequences of strains Salinicola socius SMB35, Salinicola sp. MH3R3-1 and Chromohalobacter sp. SMB17 from the Verkhnekamsk potash mining region of Russia.</title>
        <authorList>
            <person name="Mavrodi D.V."/>
            <person name="Olsson B.E."/>
            <person name="Korsakova E.S."/>
            <person name="Pyankova A."/>
            <person name="Mavrodi O.V."/>
            <person name="Plotnikova E.G."/>
        </authorList>
    </citation>
    <scope>NUCLEOTIDE SEQUENCE [LARGE SCALE GENOMIC DNA]</scope>
    <source>
        <strain evidence="2 3">SMB35</strain>
    </source>
</reference>
<sequence>MSANTNDIHLAAWLIIDHAESPEFGKEASMKPHTLWTIIGTSTAILSGVATRQALKHTTRRHAFEPPVNPDDPDVRWREALLWGAASGVAVGVARILGWKMAASGLRRARRTRRGRRLLSRIED</sequence>
<proteinExistence type="predicted"/>
<dbReference type="Pfam" id="PF14019">
    <property type="entry name" value="DUF4235"/>
    <property type="match status" value="1"/>
</dbReference>
<evidence type="ECO:0000313" key="2">
    <source>
        <dbReference type="EMBL" id="OLO02694.1"/>
    </source>
</evidence>
<gene>
    <name evidence="2" type="ORF">BTW07_18400</name>
</gene>
<name>A0A1Q8SMQ5_9GAMM</name>
<dbReference type="InterPro" id="IPR025329">
    <property type="entry name" value="DUF4235"/>
</dbReference>